<gene>
    <name evidence="3" type="ORF">PH603_00040</name>
</gene>
<evidence type="ECO:0000313" key="3">
    <source>
        <dbReference type="EMBL" id="WCL54145.1"/>
    </source>
</evidence>
<dbReference type="KEGG" id="gso:PH603_00040"/>
<dbReference type="RefSeq" id="WP_289503864.1">
    <property type="nucleotide sequence ID" value="NZ_CP116805.1"/>
</dbReference>
<evidence type="ECO:0000256" key="1">
    <source>
        <dbReference type="SAM" id="MobiDB-lite"/>
    </source>
</evidence>
<feature type="domain" description="DUF4167" evidence="2">
    <location>
        <begin position="12"/>
        <end position="82"/>
    </location>
</feature>
<proteinExistence type="predicted"/>
<dbReference type="AlphaFoldDB" id="A0AAE9XSD9"/>
<keyword evidence="4" id="KW-1185">Reference proteome</keyword>
<accession>A0AAE9XSD9</accession>
<name>A0AAE9XSD9_9PROT</name>
<dbReference type="InterPro" id="IPR025430">
    <property type="entry name" value="DUF4167"/>
</dbReference>
<feature type="region of interest" description="Disordered" evidence="1">
    <location>
        <begin position="82"/>
        <end position="238"/>
    </location>
</feature>
<evidence type="ECO:0000313" key="4">
    <source>
        <dbReference type="Proteomes" id="UP001217500"/>
    </source>
</evidence>
<feature type="compositionally biased region" description="Basic and acidic residues" evidence="1">
    <location>
        <begin position="33"/>
        <end position="44"/>
    </location>
</feature>
<evidence type="ECO:0000259" key="2">
    <source>
        <dbReference type="Pfam" id="PF13763"/>
    </source>
</evidence>
<organism evidence="3 4">
    <name type="scientific">Gimibacter soli</name>
    <dbReference type="NCBI Taxonomy" id="3024400"/>
    <lineage>
        <taxon>Bacteria</taxon>
        <taxon>Pseudomonadati</taxon>
        <taxon>Pseudomonadota</taxon>
        <taxon>Alphaproteobacteria</taxon>
        <taxon>Kordiimonadales</taxon>
        <taxon>Temperatibacteraceae</taxon>
        <taxon>Gimibacter</taxon>
    </lineage>
</organism>
<dbReference type="Proteomes" id="UP001217500">
    <property type="component" value="Chromosome"/>
</dbReference>
<feature type="compositionally biased region" description="Basic and acidic residues" evidence="1">
    <location>
        <begin position="197"/>
        <end position="215"/>
    </location>
</feature>
<dbReference type="Pfam" id="PF13763">
    <property type="entry name" value="DUF4167"/>
    <property type="match status" value="1"/>
</dbReference>
<protein>
    <submittedName>
        <fullName evidence="3">DUF4167 domain-containing protein</fullName>
    </submittedName>
</protein>
<sequence length="238" mass="26054">MKQPQNSRKSRARSSSRNKGGAKNGGNSPGNRVDVRVRGNPKQHLEKYKNLAREAMQAGDRVQAEYYFQFADHYQRVLNELRGPDRFYDDDADQDGDDVSSDDDDDGDSEGEGEGQGQQQSDNDDRRDRGRRGRGRGRGRGGRQQDDANGDNGSDDDTAGNRGNDEGAGNEGELPLAPAAPRGRRRAADPSDSDQPVEVHPELEFEGGALREVKPRRPRAPRRPRTSGDTPSEGGEAA</sequence>
<feature type="region of interest" description="Disordered" evidence="1">
    <location>
        <begin position="1"/>
        <end position="44"/>
    </location>
</feature>
<feature type="compositionally biased region" description="Basic residues" evidence="1">
    <location>
        <begin position="216"/>
        <end position="225"/>
    </location>
</feature>
<reference evidence="3" key="1">
    <citation type="submission" date="2023-01" db="EMBL/GenBank/DDBJ databases">
        <title>The genome sequence of Kordiimonadaceae bacterium 6D33.</title>
        <authorList>
            <person name="Liu Y."/>
        </authorList>
    </citation>
    <scope>NUCLEOTIDE SEQUENCE</scope>
    <source>
        <strain evidence="3">6D33</strain>
    </source>
</reference>
<feature type="compositionally biased region" description="Acidic residues" evidence="1">
    <location>
        <begin position="90"/>
        <end position="113"/>
    </location>
</feature>
<dbReference type="EMBL" id="CP116805">
    <property type="protein sequence ID" value="WCL54145.1"/>
    <property type="molecule type" value="Genomic_DNA"/>
</dbReference>
<feature type="compositionally biased region" description="Low complexity" evidence="1">
    <location>
        <begin position="171"/>
        <end position="181"/>
    </location>
</feature>
<feature type="compositionally biased region" description="Basic residues" evidence="1">
    <location>
        <begin position="129"/>
        <end position="141"/>
    </location>
</feature>